<keyword evidence="1" id="KW-0175">Coiled coil</keyword>
<keyword evidence="3" id="KW-1185">Reference proteome</keyword>
<reference evidence="2" key="1">
    <citation type="submission" date="2022-08" db="UniProtKB">
        <authorList>
            <consortium name="EnsemblMetazoa"/>
        </authorList>
    </citation>
    <scope>IDENTIFICATION</scope>
    <source>
        <strain evidence="2">05x7-T-G4-1.051#20</strain>
    </source>
</reference>
<name>A0A8W8K5B2_MAGGI</name>
<sequence length="86" mass="10007">MDSIEELKQEVYSLRNKLATATSQEAWYNDEIAQLQTMRKQESEIQDALKEEVIRLQRKAAAMFVILFDAVYGQSSDDLPTWNDYS</sequence>
<accession>A0A8W8K5B2</accession>
<organism evidence="2 3">
    <name type="scientific">Magallana gigas</name>
    <name type="common">Pacific oyster</name>
    <name type="synonym">Crassostrea gigas</name>
    <dbReference type="NCBI Taxonomy" id="29159"/>
    <lineage>
        <taxon>Eukaryota</taxon>
        <taxon>Metazoa</taxon>
        <taxon>Spiralia</taxon>
        <taxon>Lophotrochozoa</taxon>
        <taxon>Mollusca</taxon>
        <taxon>Bivalvia</taxon>
        <taxon>Autobranchia</taxon>
        <taxon>Pteriomorphia</taxon>
        <taxon>Ostreida</taxon>
        <taxon>Ostreoidea</taxon>
        <taxon>Ostreidae</taxon>
        <taxon>Magallana</taxon>
    </lineage>
</organism>
<dbReference type="Proteomes" id="UP000005408">
    <property type="component" value="Unassembled WGS sequence"/>
</dbReference>
<protein>
    <submittedName>
        <fullName evidence="2">Uncharacterized protein</fullName>
    </submittedName>
</protein>
<dbReference type="AlphaFoldDB" id="A0A8W8K5B2"/>
<evidence type="ECO:0000313" key="3">
    <source>
        <dbReference type="Proteomes" id="UP000005408"/>
    </source>
</evidence>
<evidence type="ECO:0000313" key="2">
    <source>
        <dbReference type="EnsemblMetazoa" id="G22513.3:cds"/>
    </source>
</evidence>
<dbReference type="EnsemblMetazoa" id="G22513.3">
    <property type="protein sequence ID" value="G22513.3:cds"/>
    <property type="gene ID" value="G22513"/>
</dbReference>
<feature type="coiled-coil region" evidence="1">
    <location>
        <begin position="4"/>
        <end position="59"/>
    </location>
</feature>
<evidence type="ECO:0000256" key="1">
    <source>
        <dbReference type="SAM" id="Coils"/>
    </source>
</evidence>
<proteinExistence type="predicted"/>